<dbReference type="EMBL" id="BKCJ011287855">
    <property type="protein sequence ID" value="GFD15640.1"/>
    <property type="molecule type" value="Genomic_DNA"/>
</dbReference>
<gene>
    <name evidence="1" type="ORF">Tci_887609</name>
</gene>
<comment type="caution">
    <text evidence="1">The sequence shown here is derived from an EMBL/GenBank/DDBJ whole genome shotgun (WGS) entry which is preliminary data.</text>
</comment>
<organism evidence="1">
    <name type="scientific">Tanacetum cinerariifolium</name>
    <name type="common">Dalmatian daisy</name>
    <name type="synonym">Chrysanthemum cinerariifolium</name>
    <dbReference type="NCBI Taxonomy" id="118510"/>
    <lineage>
        <taxon>Eukaryota</taxon>
        <taxon>Viridiplantae</taxon>
        <taxon>Streptophyta</taxon>
        <taxon>Embryophyta</taxon>
        <taxon>Tracheophyta</taxon>
        <taxon>Spermatophyta</taxon>
        <taxon>Magnoliopsida</taxon>
        <taxon>eudicotyledons</taxon>
        <taxon>Gunneridae</taxon>
        <taxon>Pentapetalae</taxon>
        <taxon>asterids</taxon>
        <taxon>campanulids</taxon>
        <taxon>Asterales</taxon>
        <taxon>Asteraceae</taxon>
        <taxon>Asteroideae</taxon>
        <taxon>Anthemideae</taxon>
        <taxon>Anthemidinae</taxon>
        <taxon>Tanacetum</taxon>
    </lineage>
</organism>
<sequence length="52" mass="6082">MLMCNDDISSDDDAFEDIEYVEASFPDSKLVNLEEDNDVYQEDEEFNLEDIL</sequence>
<feature type="non-terminal residue" evidence="1">
    <location>
        <position position="52"/>
    </location>
</feature>
<name>A0A699U096_TANCI</name>
<reference evidence="1" key="1">
    <citation type="journal article" date="2019" name="Sci. Rep.">
        <title>Draft genome of Tanacetum cinerariifolium, the natural source of mosquito coil.</title>
        <authorList>
            <person name="Yamashiro T."/>
            <person name="Shiraishi A."/>
            <person name="Satake H."/>
            <person name="Nakayama K."/>
        </authorList>
    </citation>
    <scope>NUCLEOTIDE SEQUENCE</scope>
</reference>
<accession>A0A699U096</accession>
<dbReference type="AlphaFoldDB" id="A0A699U096"/>
<protein>
    <submittedName>
        <fullName evidence="1">Uncharacterized protein</fullName>
    </submittedName>
</protein>
<proteinExistence type="predicted"/>
<evidence type="ECO:0000313" key="1">
    <source>
        <dbReference type="EMBL" id="GFD15640.1"/>
    </source>
</evidence>